<protein>
    <submittedName>
        <fullName evidence="3">DNA recombinase</fullName>
    </submittedName>
</protein>
<dbReference type="RefSeq" id="WP_069479498.1">
    <property type="nucleotide sequence ID" value="NZ_JARSRH010000004.1"/>
</dbReference>
<dbReference type="EMBL" id="KX711616">
    <property type="protein sequence ID" value="APB62393.1"/>
    <property type="molecule type" value="Genomic_DNA"/>
</dbReference>
<keyword evidence="3" id="KW-0614">Plasmid</keyword>
<gene>
    <name evidence="3" type="ORF">pBS72_1240</name>
</gene>
<dbReference type="Gene3D" id="3.40.50.1390">
    <property type="entry name" value="Resolvase, N-terminal catalytic domain"/>
    <property type="match status" value="1"/>
</dbReference>
<dbReference type="AlphaFoldDB" id="A0A1J0AKX6"/>
<reference evidence="3" key="5">
    <citation type="submission" date="2016-08" db="EMBL/GenBank/DDBJ databases">
        <authorList>
            <person name="Satsunkevich N.E."/>
            <person name="Valentovich L.N."/>
            <person name="Kolomiets E.I."/>
            <person name="Titok M.A."/>
        </authorList>
    </citation>
    <scope>NUCLEOTIDE SEQUENCE</scope>
    <source>
        <strain evidence="3">72</strain>
        <plasmid evidence="3">pBS72</plasmid>
    </source>
</reference>
<dbReference type="PANTHER" id="PTHR30461:SF26">
    <property type="entry name" value="RESOLVASE HOMOLOG YNEB"/>
    <property type="match status" value="1"/>
</dbReference>
<sequence>MTGKNKKIGYIRVSDKDQNENRQLDSMLAAGIHERDIFIDKQSGRNFARENYELMKRFLREGDVLYVHELDRFGRNQKEILKEWEDITQNIKADINVMDMPLLDTRQHKDSLGNFISQLVLNILSWTAERELETNKKRQREGIEAAKARNVKFGRPRAFINEEFKLAYHRWKNNEITATQAIKESGWGRTTFYKLVHEYEGLKNEESSK</sequence>
<geneLocation type="plasmid" evidence="3">
    <name>pBS72</name>
</geneLocation>
<feature type="domain" description="Resolvase/invertase-type recombinase catalytic" evidence="2">
    <location>
        <begin position="6"/>
        <end position="150"/>
    </location>
</feature>
<comment type="similarity">
    <text evidence="1">Belongs to the site-specific recombinase resolvase family.</text>
</comment>
<evidence type="ECO:0000256" key="1">
    <source>
        <dbReference type="ARBA" id="ARBA00009913"/>
    </source>
</evidence>
<reference evidence="3" key="1">
    <citation type="journal article" date="2002" name="Mikrobiologiia">
        <title>Soil strain of Bacillus subtilis harboring a large plasmid that mediates high-frequency conjugal mobilization.</title>
        <authorList>
            <person name="Lotareva O.V."/>
            <person name="Poluektova E.U."/>
            <person name="Titok M.A."/>
            <person name="Prozorov A.A."/>
        </authorList>
    </citation>
    <scope>NUCLEOTIDE SEQUENCE</scope>
    <source>
        <strain evidence="3">72</strain>
        <plasmid evidence="3">pBS72</plasmid>
    </source>
</reference>
<reference evidence="3" key="2">
    <citation type="journal article" date="2003" name="Plasmid">
        <title>Bacillus subtilis soil isolates: plasmid replicon analysis and construction of a new theta-replicating vector.</title>
        <authorList>
            <person name="Titok M.A."/>
            <person name="Chapuis J."/>
            <person name="Selezneva Y.V."/>
            <person name="Lagodich A.V."/>
            <person name="Prokulevich V.A."/>
            <person name="Ehrlich S.D."/>
            <person name="Janniere L."/>
        </authorList>
    </citation>
    <scope>NUCLEOTIDE SEQUENCE</scope>
    <source>
        <strain evidence="3">72</strain>
        <plasmid evidence="3">pBS72</plasmid>
    </source>
</reference>
<name>A0A1J0AKX6_BACIU</name>
<dbReference type="GO" id="GO:0000150">
    <property type="term" value="F:DNA strand exchange activity"/>
    <property type="evidence" value="ECO:0007669"/>
    <property type="project" value="InterPro"/>
</dbReference>
<accession>A0A1J0AKX6</accession>
<dbReference type="InterPro" id="IPR050639">
    <property type="entry name" value="SSR_resolvase"/>
</dbReference>
<dbReference type="SUPFAM" id="SSF53041">
    <property type="entry name" value="Resolvase-like"/>
    <property type="match status" value="1"/>
</dbReference>
<dbReference type="SMART" id="SM00857">
    <property type="entry name" value="Resolvase"/>
    <property type="match status" value="1"/>
</dbReference>
<evidence type="ECO:0000259" key="2">
    <source>
        <dbReference type="PROSITE" id="PS51736"/>
    </source>
</evidence>
<proteinExistence type="inferred from homology"/>
<dbReference type="PANTHER" id="PTHR30461">
    <property type="entry name" value="DNA-INVERTASE FROM LAMBDOID PROPHAGE"/>
    <property type="match status" value="1"/>
</dbReference>
<dbReference type="InterPro" id="IPR036162">
    <property type="entry name" value="Resolvase-like_N_sf"/>
</dbReference>
<dbReference type="CDD" id="cd03768">
    <property type="entry name" value="SR_ResInv"/>
    <property type="match status" value="1"/>
</dbReference>
<reference evidence="3" key="4">
    <citation type="journal article" date="2006" name="Microbiology">
        <title>The replicative polymerases PolC and DnaE are required for theta replication of the Bacillus subtilis plasmid pBS72.</title>
        <authorList>
            <person name="Titok M."/>
            <person name="Suski C."/>
            <person name="Dalmais B."/>
            <person name="Ehrlich S.D."/>
            <person name="Janniere L."/>
        </authorList>
    </citation>
    <scope>NUCLEOTIDE SEQUENCE</scope>
    <source>
        <strain evidence="3">72</strain>
        <plasmid evidence="3">pBS72</plasmid>
    </source>
</reference>
<dbReference type="GO" id="GO:0003677">
    <property type="term" value="F:DNA binding"/>
    <property type="evidence" value="ECO:0007669"/>
    <property type="project" value="InterPro"/>
</dbReference>
<evidence type="ECO:0000313" key="3">
    <source>
        <dbReference type="EMBL" id="APB62393.1"/>
    </source>
</evidence>
<dbReference type="Pfam" id="PF00239">
    <property type="entry name" value="Resolvase"/>
    <property type="match status" value="1"/>
</dbReference>
<dbReference type="PROSITE" id="PS51736">
    <property type="entry name" value="RECOMBINASES_3"/>
    <property type="match status" value="1"/>
</dbReference>
<reference evidence="3" key="3">
    <citation type="journal article" date="2004" name="Mol. Biol. (Mosk.)">
        <title>The replication system of plasmids from Bacillus subtilis environmental isolates.</title>
        <authorList>
            <person name="Lagodich A.V."/>
            <person name="Shtaniuk Iu.V."/>
            <person name="Prozorov A.A."/>
            <person name="Titok M.A."/>
        </authorList>
    </citation>
    <scope>NUCLEOTIDE SEQUENCE</scope>
    <source>
        <strain evidence="3">72</strain>
        <plasmid evidence="3">pBS72</plasmid>
    </source>
</reference>
<dbReference type="InterPro" id="IPR006119">
    <property type="entry name" value="Resolv_N"/>
</dbReference>
<organism evidence="3">
    <name type="scientific">Bacillus subtilis</name>
    <dbReference type="NCBI Taxonomy" id="1423"/>
    <lineage>
        <taxon>Bacteria</taxon>
        <taxon>Bacillati</taxon>
        <taxon>Bacillota</taxon>
        <taxon>Bacilli</taxon>
        <taxon>Bacillales</taxon>
        <taxon>Bacillaceae</taxon>
        <taxon>Bacillus</taxon>
    </lineage>
</organism>